<feature type="transmembrane region" description="Helical" evidence="11">
    <location>
        <begin position="334"/>
        <end position="354"/>
    </location>
</feature>
<evidence type="ECO:0000256" key="2">
    <source>
        <dbReference type="ARBA" id="ARBA00004167"/>
    </source>
</evidence>
<keyword evidence="5 11" id="KW-0812">Transmembrane</keyword>
<feature type="compositionally biased region" description="Basic and acidic residues" evidence="10">
    <location>
        <begin position="26"/>
        <end position="41"/>
    </location>
</feature>
<dbReference type="PROSITE" id="PS51387">
    <property type="entry name" value="FAD_PCMH"/>
    <property type="match status" value="1"/>
</dbReference>
<dbReference type="AlphaFoldDB" id="A0A5N7BKQ6"/>
<dbReference type="OrthoDB" id="415825at2759"/>
<keyword evidence="15" id="KW-1185">Reference proteome</keyword>
<feature type="transmembrane region" description="Helical" evidence="11">
    <location>
        <begin position="397"/>
        <end position="416"/>
    </location>
</feature>
<feature type="transmembrane region" description="Helical" evidence="11">
    <location>
        <begin position="459"/>
        <end position="479"/>
    </location>
</feature>
<feature type="transmembrane region" description="Helical" evidence="11">
    <location>
        <begin position="296"/>
        <end position="314"/>
    </location>
</feature>
<dbReference type="InterPro" id="IPR011701">
    <property type="entry name" value="MFS"/>
</dbReference>
<evidence type="ECO:0000256" key="8">
    <source>
        <dbReference type="ARBA" id="ARBA00023002"/>
    </source>
</evidence>
<dbReference type="Pfam" id="PF01565">
    <property type="entry name" value="FAD_binding_4"/>
    <property type="match status" value="1"/>
</dbReference>
<feature type="transmembrane region" description="Helical" evidence="11">
    <location>
        <begin position="261"/>
        <end position="284"/>
    </location>
</feature>
<feature type="transmembrane region" description="Helical" evidence="11">
    <location>
        <begin position="229"/>
        <end position="249"/>
    </location>
</feature>
<dbReference type="InterPro" id="IPR016166">
    <property type="entry name" value="FAD-bd_PCMH"/>
</dbReference>
<feature type="transmembrane region" description="Helical" evidence="11">
    <location>
        <begin position="135"/>
        <end position="156"/>
    </location>
</feature>
<proteinExistence type="predicted"/>
<dbReference type="InterPro" id="IPR036318">
    <property type="entry name" value="FAD-bd_PCMH-like_sf"/>
</dbReference>
<evidence type="ECO:0000256" key="11">
    <source>
        <dbReference type="SAM" id="Phobius"/>
    </source>
</evidence>
<dbReference type="Gene3D" id="3.30.465.10">
    <property type="match status" value="1"/>
</dbReference>
<dbReference type="Gene3D" id="1.20.1250.20">
    <property type="entry name" value="MFS general substrate transporter like domains"/>
    <property type="match status" value="2"/>
</dbReference>
<feature type="region of interest" description="Disordered" evidence="10">
    <location>
        <begin position="1"/>
        <end position="49"/>
    </location>
</feature>
<evidence type="ECO:0000313" key="15">
    <source>
        <dbReference type="Proteomes" id="UP000326198"/>
    </source>
</evidence>
<dbReference type="GO" id="GO:0005737">
    <property type="term" value="C:cytoplasm"/>
    <property type="evidence" value="ECO:0007669"/>
    <property type="project" value="TreeGrafter"/>
</dbReference>
<reference evidence="14 15" key="1">
    <citation type="submission" date="2019-04" db="EMBL/GenBank/DDBJ databases">
        <title>Friends and foes A comparative genomics studyof 23 Aspergillus species from section Flavi.</title>
        <authorList>
            <consortium name="DOE Joint Genome Institute"/>
            <person name="Kjaerbolling I."/>
            <person name="Vesth T."/>
            <person name="Frisvad J.C."/>
            <person name="Nybo J.L."/>
            <person name="Theobald S."/>
            <person name="Kildgaard S."/>
            <person name="Isbrandt T."/>
            <person name="Kuo A."/>
            <person name="Sato A."/>
            <person name="Lyhne E.K."/>
            <person name="Kogle M.E."/>
            <person name="Wiebenga A."/>
            <person name="Kun R.S."/>
            <person name="Lubbers R.J."/>
            <person name="Makela M.R."/>
            <person name="Barry K."/>
            <person name="Chovatia M."/>
            <person name="Clum A."/>
            <person name="Daum C."/>
            <person name="Haridas S."/>
            <person name="He G."/>
            <person name="LaButti K."/>
            <person name="Lipzen A."/>
            <person name="Mondo S."/>
            <person name="Riley R."/>
            <person name="Salamov A."/>
            <person name="Simmons B.A."/>
            <person name="Magnuson J.K."/>
            <person name="Henrissat B."/>
            <person name="Mortensen U.H."/>
            <person name="Larsen T.O."/>
            <person name="Devries R.P."/>
            <person name="Grigoriev I.V."/>
            <person name="Machida M."/>
            <person name="Baker S.E."/>
            <person name="Andersen M.R."/>
        </authorList>
    </citation>
    <scope>NUCLEOTIDE SEQUENCE [LARGE SCALE GENOMIC DNA]</scope>
    <source>
        <strain evidence="14 15">IBT 29228</strain>
    </source>
</reference>
<keyword evidence="4" id="KW-0285">Flavoprotein</keyword>
<dbReference type="InterPro" id="IPR036259">
    <property type="entry name" value="MFS_trans_sf"/>
</dbReference>
<evidence type="ECO:0000256" key="9">
    <source>
        <dbReference type="ARBA" id="ARBA00023136"/>
    </source>
</evidence>
<dbReference type="CDD" id="cd17476">
    <property type="entry name" value="MFS_Amf1_MDR_like"/>
    <property type="match status" value="1"/>
</dbReference>
<dbReference type="PROSITE" id="PS50850">
    <property type="entry name" value="MFS"/>
    <property type="match status" value="1"/>
</dbReference>
<dbReference type="Pfam" id="PF07690">
    <property type="entry name" value="MFS_1"/>
    <property type="match status" value="1"/>
</dbReference>
<feature type="transmembrane region" description="Helical" evidence="11">
    <location>
        <begin position="499"/>
        <end position="519"/>
    </location>
</feature>
<dbReference type="GO" id="GO:0022857">
    <property type="term" value="F:transmembrane transporter activity"/>
    <property type="evidence" value="ECO:0007669"/>
    <property type="project" value="InterPro"/>
</dbReference>
<evidence type="ECO:0000259" key="13">
    <source>
        <dbReference type="PROSITE" id="PS51387"/>
    </source>
</evidence>
<keyword evidence="9 11" id="KW-0472">Membrane</keyword>
<keyword evidence="6" id="KW-0274">FAD</keyword>
<keyword evidence="8" id="KW-0560">Oxidoreductase</keyword>
<dbReference type="EC" id="1.3.1.72" evidence="3"/>
<dbReference type="InterPro" id="IPR020846">
    <property type="entry name" value="MFS_dom"/>
</dbReference>
<dbReference type="SUPFAM" id="SSF56176">
    <property type="entry name" value="FAD-binding/transporter-associated domain-like"/>
    <property type="match status" value="1"/>
</dbReference>
<evidence type="ECO:0000256" key="3">
    <source>
        <dbReference type="ARBA" id="ARBA00012405"/>
    </source>
</evidence>
<dbReference type="SUPFAM" id="SSF55103">
    <property type="entry name" value="FAD-linked oxidases, C-terminal domain"/>
    <property type="match status" value="1"/>
</dbReference>
<organism evidence="14 15">
    <name type="scientific">Aspergillus bertholletiae</name>
    <dbReference type="NCBI Taxonomy" id="1226010"/>
    <lineage>
        <taxon>Eukaryota</taxon>
        <taxon>Fungi</taxon>
        <taxon>Dikarya</taxon>
        <taxon>Ascomycota</taxon>
        <taxon>Pezizomycotina</taxon>
        <taxon>Eurotiomycetes</taxon>
        <taxon>Eurotiomycetidae</taxon>
        <taxon>Eurotiales</taxon>
        <taxon>Aspergillaceae</taxon>
        <taxon>Aspergillus</taxon>
        <taxon>Aspergillus subgen. Circumdati</taxon>
    </lineage>
</organism>
<keyword evidence="7 11" id="KW-1133">Transmembrane helix</keyword>
<dbReference type="GO" id="GO:0000246">
    <property type="term" value="F:Delta24(24-1) sterol reductase activity"/>
    <property type="evidence" value="ECO:0007669"/>
    <property type="project" value="TreeGrafter"/>
</dbReference>
<comment type="subcellular location">
    <subcellularLocation>
        <location evidence="1">Membrane</location>
        <topology evidence="1">Multi-pass membrane protein</topology>
    </subcellularLocation>
    <subcellularLocation>
        <location evidence="2">Membrane</location>
        <topology evidence="2">Single-pass membrane protein</topology>
    </subcellularLocation>
</comment>
<protein>
    <recommendedName>
        <fullName evidence="3">Delta(24)-sterol reductase</fullName>
        <ecNumber evidence="3">1.3.1.72</ecNumber>
    </recommendedName>
</protein>
<evidence type="ECO:0000256" key="1">
    <source>
        <dbReference type="ARBA" id="ARBA00004141"/>
    </source>
</evidence>
<evidence type="ECO:0000256" key="4">
    <source>
        <dbReference type="ARBA" id="ARBA00022630"/>
    </source>
</evidence>
<feature type="transmembrane region" description="Helical" evidence="11">
    <location>
        <begin position="106"/>
        <end position="123"/>
    </location>
</feature>
<evidence type="ECO:0000256" key="5">
    <source>
        <dbReference type="ARBA" id="ARBA00022692"/>
    </source>
</evidence>
<sequence length="1061" mass="117652">MKTRGIKTMESDKCDATPSLSASRSDISRDELDGKRPHGPNDDPETLTRTETTMSAVVPPKELWRESLFVVVVCMAQFMTQAGLCMSIAPVYIIGKSFQTSIPGELSWFAAAYSLTVGTFILVCGRLGDVFGHRLMFIIGFAWFGLWSLLAGFSVWSNQIFFDCCRAFQGMGPAMLLPNAIAILGRAYPPGLRKEMIFSFFGATAPSGFIVGGVFSSILAQMVWWPWAYWVQGMVCFVLAVLGAVVIPHTPRPHFQKDFPVWVRLDLLGAAAGIASLVLINFAWNQAALVGWTTPYTYVLLVVGVIIFGGFLWIERLAQCPLLPSSVLTGDLAWVLGCIAAGWSSFGIIIYYFYQFMEEIKGDSPLLVTAKWVAAAPSGAIAALLTGFLLGRLPPSVIMFCAMAFFTAGLSVFATVPVDQTYWAQAFVASLITSWGMDMSFPSGTLILSNSMPHHHQGLAASLVTTTVNYSISLGLGFAGTVESNVNDGGRNILQGYRGALYLGTGFAGLGLVVSILFMHPHFTSSTFTKASLAWTGLWIATMEAHNIAVATIAAQVHQFHKRQQPFRIYHGSTNSTRQSQHSAANTVNTAHLNHVLAVDTDRKTVLVEPNVPMDELVRATLPHGLVPLVVMEFPGITAGGGFSGTSGESSSFRHGFFDATVNRIELVLADGDIRTASQDAPDEQELFWAAASSFGTLGVVTMLEIQCRNAKPYVEMTYHSTSSMSQAMTVFREATASPETEYLDGIIYAPDHIVVCAGRLVDLPSNQTPIQRFTRAQDPWFYIHAQRQTRKIHRPDAAPPVSVTYYVPIQDYLFRYDRGAFWTGRYAFSYFITPFNRITRYILDTFMHTRVMYHALHESGLSKQHIIQDVAVPYKATGEFLAWLDNKETFGAYPIWLCPLHHSQGIMARGAEAGPHQSLKEEDPDDDDDCLMNFGLWAPSPHATDTGAFIAQNRRLEDKVRELGGKKWLYAHAYYTEDEFWSIYDRKRYDALREKYHATHLPDLYQKVRVNLSPTGAGATEGWVDWAKRMAWETWPVCGLYGVYRAWRGGDYYLIKSKTD</sequence>
<dbReference type="GO" id="GO:0050614">
    <property type="term" value="F:Delta24-sterol reductase activity"/>
    <property type="evidence" value="ECO:0007669"/>
    <property type="project" value="UniProtKB-EC"/>
</dbReference>
<evidence type="ECO:0000256" key="10">
    <source>
        <dbReference type="SAM" id="MobiDB-lite"/>
    </source>
</evidence>
<dbReference type="GO" id="GO:0071949">
    <property type="term" value="F:FAD binding"/>
    <property type="evidence" value="ECO:0007669"/>
    <property type="project" value="InterPro"/>
</dbReference>
<feature type="domain" description="FAD-binding PCMH-type" evidence="13">
    <location>
        <begin position="528"/>
        <end position="711"/>
    </location>
</feature>
<evidence type="ECO:0000256" key="6">
    <source>
        <dbReference type="ARBA" id="ARBA00022827"/>
    </source>
</evidence>
<feature type="transmembrane region" description="Helical" evidence="11">
    <location>
        <begin position="168"/>
        <end position="188"/>
    </location>
</feature>
<evidence type="ECO:0000313" key="14">
    <source>
        <dbReference type="EMBL" id="KAE8382340.1"/>
    </source>
</evidence>
<feature type="transmembrane region" description="Helical" evidence="11">
    <location>
        <begin position="68"/>
        <end position="94"/>
    </location>
</feature>
<feature type="transmembrane region" description="Helical" evidence="11">
    <location>
        <begin position="200"/>
        <end position="223"/>
    </location>
</feature>
<name>A0A5N7BKQ6_9EURO</name>
<dbReference type="InterPro" id="IPR016164">
    <property type="entry name" value="FAD-linked_Oxase-like_C"/>
</dbReference>
<dbReference type="PANTHER" id="PTHR10801">
    <property type="entry name" value="24-DEHYDROCHOLESTEROL REDUCTASE"/>
    <property type="match status" value="1"/>
</dbReference>
<dbReference type="InterPro" id="IPR040165">
    <property type="entry name" value="Diminuto-like"/>
</dbReference>
<dbReference type="GO" id="GO:0016020">
    <property type="term" value="C:membrane"/>
    <property type="evidence" value="ECO:0007669"/>
    <property type="project" value="UniProtKB-SubCell"/>
</dbReference>
<dbReference type="GO" id="GO:0008202">
    <property type="term" value="P:steroid metabolic process"/>
    <property type="evidence" value="ECO:0007669"/>
    <property type="project" value="TreeGrafter"/>
</dbReference>
<evidence type="ECO:0000259" key="12">
    <source>
        <dbReference type="PROSITE" id="PS50850"/>
    </source>
</evidence>
<dbReference type="FunFam" id="3.30.465.10:FF:000031">
    <property type="entry name" value="FAD binding domain protein"/>
    <property type="match status" value="1"/>
</dbReference>
<dbReference type="Proteomes" id="UP000326198">
    <property type="component" value="Unassembled WGS sequence"/>
</dbReference>
<feature type="domain" description="Major facilitator superfamily (MFS) profile" evidence="12">
    <location>
        <begin position="69"/>
        <end position="523"/>
    </location>
</feature>
<dbReference type="SUPFAM" id="SSF103473">
    <property type="entry name" value="MFS general substrate transporter"/>
    <property type="match status" value="1"/>
</dbReference>
<dbReference type="InterPro" id="IPR016169">
    <property type="entry name" value="FAD-bd_PCMH_sub2"/>
</dbReference>
<dbReference type="PANTHER" id="PTHR10801:SF0">
    <property type="entry name" value="DELTA(24)-STEROL REDUCTASE"/>
    <property type="match status" value="1"/>
</dbReference>
<dbReference type="InterPro" id="IPR006094">
    <property type="entry name" value="Oxid_FAD_bind_N"/>
</dbReference>
<gene>
    <name evidence="14" type="ORF">BDV26DRAFT_299728</name>
</gene>
<accession>A0A5N7BKQ6</accession>
<evidence type="ECO:0000256" key="7">
    <source>
        <dbReference type="ARBA" id="ARBA00022989"/>
    </source>
</evidence>
<dbReference type="EMBL" id="ML736163">
    <property type="protein sequence ID" value="KAE8382340.1"/>
    <property type="molecule type" value="Genomic_DNA"/>
</dbReference>
<feature type="transmembrane region" description="Helical" evidence="11">
    <location>
        <begin position="366"/>
        <end position="390"/>
    </location>
</feature>